<feature type="transmembrane region" description="Helical" evidence="1">
    <location>
        <begin position="6"/>
        <end position="27"/>
    </location>
</feature>
<dbReference type="RefSeq" id="WP_141459345.1">
    <property type="nucleotide sequence ID" value="NZ_CP038141.1"/>
</dbReference>
<keyword evidence="1" id="KW-0472">Membrane</keyword>
<dbReference type="AlphaFoldDB" id="A0A4Y6UIW0"/>
<name>A0A4Y6UIW0_9PROT</name>
<dbReference type="KEGG" id="ssam:E3D00_01605"/>
<sequence>MHPFAPIITLFAVTVWPLLAALLLLITPQSRQKASSLTFAIAGAIITFIAAWLLPRSDALAACCSCIVAAMPLLLPNVQQDRVGYILPFLVTGCVLMAMNVHSAFVIIVLCAAGTVLLAWREGRKAQQATLIWDMARLRLGGVIIAILGVSLLSVEQSPIGSVLLTVGLCMMAGLGPSSFPGVEATLLDTGLRFAALLLMLRLSSYVWVHFFILIAGFGTLMMTVWGPHQGRKAFLPILTALGAIAAGVGEGAALIVLLFVSFALAALDQRIKVTNYDMIAVGMAPWPIFCVLIAIGRSLNSFLLILMVMCLIPELKKIKSIRLFPAGPYKEFGWVPVIESLLLIVGLCGPLMLAWHPVSGWTP</sequence>
<feature type="transmembrane region" description="Helical" evidence="1">
    <location>
        <begin position="238"/>
        <end position="267"/>
    </location>
</feature>
<protein>
    <recommendedName>
        <fullName evidence="4">NADH:quinone oxidoreductase/Mrp antiporter membrane subunit domain-containing protein</fullName>
    </recommendedName>
</protein>
<feature type="transmembrane region" description="Helical" evidence="1">
    <location>
        <begin position="162"/>
        <end position="183"/>
    </location>
</feature>
<feature type="transmembrane region" description="Helical" evidence="1">
    <location>
        <begin position="333"/>
        <end position="356"/>
    </location>
</feature>
<evidence type="ECO:0000313" key="3">
    <source>
        <dbReference type="Proteomes" id="UP000316313"/>
    </source>
</evidence>
<keyword evidence="1" id="KW-0812">Transmembrane</keyword>
<feature type="transmembrane region" description="Helical" evidence="1">
    <location>
        <begin position="287"/>
        <end position="313"/>
    </location>
</feature>
<evidence type="ECO:0008006" key="4">
    <source>
        <dbReference type="Google" id="ProtNLM"/>
    </source>
</evidence>
<evidence type="ECO:0000256" key="1">
    <source>
        <dbReference type="SAM" id="Phobius"/>
    </source>
</evidence>
<keyword evidence="3" id="KW-1185">Reference proteome</keyword>
<feature type="transmembrane region" description="Helical" evidence="1">
    <location>
        <begin position="203"/>
        <end position="226"/>
    </location>
</feature>
<proteinExistence type="predicted"/>
<keyword evidence="1" id="KW-1133">Transmembrane helix</keyword>
<feature type="transmembrane region" description="Helical" evidence="1">
    <location>
        <begin position="138"/>
        <end position="155"/>
    </location>
</feature>
<feature type="transmembrane region" description="Helical" evidence="1">
    <location>
        <begin position="85"/>
        <end position="118"/>
    </location>
</feature>
<feature type="transmembrane region" description="Helical" evidence="1">
    <location>
        <begin position="34"/>
        <end position="53"/>
    </location>
</feature>
<reference evidence="2 3" key="1">
    <citation type="submission" date="2019-03" db="EMBL/GenBank/DDBJ databases">
        <title>The complete genome sequence of Swingsia samuiensis NBRC107927(T).</title>
        <authorList>
            <person name="Chua K.-O."/>
            <person name="Chan K.-G."/>
            <person name="See-Too W.-S."/>
        </authorList>
    </citation>
    <scope>NUCLEOTIDE SEQUENCE [LARGE SCALE GENOMIC DNA]</scope>
    <source>
        <strain evidence="2 3">AH83</strain>
    </source>
</reference>
<feature type="transmembrane region" description="Helical" evidence="1">
    <location>
        <begin position="59"/>
        <end position="78"/>
    </location>
</feature>
<accession>A0A4Y6UIW0</accession>
<dbReference type="EMBL" id="CP038141">
    <property type="protein sequence ID" value="QDH16406.1"/>
    <property type="molecule type" value="Genomic_DNA"/>
</dbReference>
<evidence type="ECO:0000313" key="2">
    <source>
        <dbReference type="EMBL" id="QDH16406.1"/>
    </source>
</evidence>
<organism evidence="2 3">
    <name type="scientific">Swingsia samuiensis</name>
    <dbReference type="NCBI Taxonomy" id="1293412"/>
    <lineage>
        <taxon>Bacteria</taxon>
        <taxon>Pseudomonadati</taxon>
        <taxon>Pseudomonadota</taxon>
        <taxon>Alphaproteobacteria</taxon>
        <taxon>Acetobacterales</taxon>
        <taxon>Acetobacteraceae</taxon>
        <taxon>Swingsia</taxon>
    </lineage>
</organism>
<gene>
    <name evidence="2" type="ORF">E3D00_01605</name>
</gene>
<dbReference type="Proteomes" id="UP000316313">
    <property type="component" value="Chromosome"/>
</dbReference>
<dbReference type="OrthoDB" id="7280768at2"/>